<dbReference type="EMBL" id="CSAE01000543">
    <property type="protein sequence ID" value="COW48496.1"/>
    <property type="molecule type" value="Genomic_DNA"/>
</dbReference>
<dbReference type="Proteomes" id="UP000038802">
    <property type="component" value="Unassembled WGS sequence"/>
</dbReference>
<evidence type="ECO:0000256" key="1">
    <source>
        <dbReference type="SAM" id="MobiDB-lite"/>
    </source>
</evidence>
<feature type="region of interest" description="Disordered" evidence="1">
    <location>
        <begin position="1"/>
        <end position="99"/>
    </location>
</feature>
<gene>
    <name evidence="2" type="ORF">ERS007703_03733</name>
</gene>
<accession>A0A0U0S3W0</accession>
<sequence>MLTSSPTTPVGHGSPVSGSTIWIPPGSGPRAPAGVSSVRVIATPPSVEPKPSMTTQPNLRPKRSMSPGTPSLPYTARSGLSASSGSSGVASTYERGLPT</sequence>
<reference evidence="3" key="1">
    <citation type="submission" date="2015-03" db="EMBL/GenBank/DDBJ databases">
        <authorList>
            <consortium name="Pathogen Informatics"/>
        </authorList>
    </citation>
    <scope>NUCLEOTIDE SEQUENCE [LARGE SCALE GENOMIC DNA]</scope>
    <source>
        <strain evidence="3">K00500041</strain>
    </source>
</reference>
<feature type="compositionally biased region" description="Low complexity" evidence="1">
    <location>
        <begin position="76"/>
        <end position="91"/>
    </location>
</feature>
<organism evidence="2 3">
    <name type="scientific">Mycobacterium tuberculosis</name>
    <dbReference type="NCBI Taxonomy" id="1773"/>
    <lineage>
        <taxon>Bacteria</taxon>
        <taxon>Bacillati</taxon>
        <taxon>Actinomycetota</taxon>
        <taxon>Actinomycetes</taxon>
        <taxon>Mycobacteriales</taxon>
        <taxon>Mycobacteriaceae</taxon>
        <taxon>Mycobacterium</taxon>
        <taxon>Mycobacterium tuberculosis complex</taxon>
    </lineage>
</organism>
<proteinExistence type="predicted"/>
<name>A0A0U0S3W0_MYCTX</name>
<evidence type="ECO:0000313" key="3">
    <source>
        <dbReference type="Proteomes" id="UP000038802"/>
    </source>
</evidence>
<evidence type="ECO:0000313" key="2">
    <source>
        <dbReference type="EMBL" id="COW48496.1"/>
    </source>
</evidence>
<protein>
    <submittedName>
        <fullName evidence="2">Uncharacterized protein</fullName>
    </submittedName>
</protein>
<dbReference type="AlphaFoldDB" id="A0A0U0S3W0"/>